<keyword evidence="1" id="KW-0614">Plasmid</keyword>
<name>A0A2R4A8G2_ECOLX</name>
<evidence type="ECO:0000313" key="1">
    <source>
        <dbReference type="EMBL" id="AVR60886.1"/>
    </source>
</evidence>
<accession>A0A2R4A8G2</accession>
<protein>
    <submittedName>
        <fullName evidence="1">Uncharacterized protein</fullName>
    </submittedName>
</protein>
<dbReference type="EMBL" id="MG014722">
    <property type="protein sequence ID" value="AVR60886.1"/>
    <property type="molecule type" value="Genomic_DNA"/>
</dbReference>
<proteinExistence type="predicted"/>
<sequence>MMKEPHPLLQLVLNDSGRLTMPVYYRDQQYCPTCLTKVLKSEDGSLAHLGEINQNTCRPSISVVVTKAIIEM</sequence>
<dbReference type="AlphaFoldDB" id="A0A2R4A8G2"/>
<organism evidence="1">
    <name type="scientific">Escherichia coli</name>
    <dbReference type="NCBI Taxonomy" id="562"/>
    <lineage>
        <taxon>Bacteria</taxon>
        <taxon>Pseudomonadati</taxon>
        <taxon>Pseudomonadota</taxon>
        <taxon>Gammaproteobacteria</taxon>
        <taxon>Enterobacterales</taxon>
        <taxon>Enterobacteriaceae</taxon>
        <taxon>Escherichia</taxon>
    </lineage>
</organism>
<geneLocation type="plasmid" evidence="1">
    <name>pP2-3T</name>
</geneLocation>
<reference evidence="1" key="1">
    <citation type="submission" date="2017-09" db="EMBL/GenBank/DDBJ databases">
        <title>Comparative and phylogenetic analyses revealing multidrug resistant ST3-IncHI2 plasmids with high genetic plasticity.</title>
        <authorList>
            <person name="Fang L."/>
            <person name="Liu Y."/>
            <person name="Sun J."/>
        </authorList>
    </citation>
    <scope>NUCLEOTIDE SEQUENCE</scope>
    <source>
        <strain evidence="1">P2-3</strain>
        <plasmid evidence="1">pP2-3T</plasmid>
    </source>
</reference>